<keyword evidence="2" id="KW-0812">Transmembrane</keyword>
<evidence type="ECO:0000256" key="2">
    <source>
        <dbReference type="SAM" id="Phobius"/>
    </source>
</evidence>
<feature type="compositionally biased region" description="Low complexity" evidence="1">
    <location>
        <begin position="49"/>
        <end position="104"/>
    </location>
</feature>
<dbReference type="Gene3D" id="2.30.30.40">
    <property type="entry name" value="SH3 Domains"/>
    <property type="match status" value="2"/>
</dbReference>
<dbReference type="SMART" id="SM00287">
    <property type="entry name" value="SH3b"/>
    <property type="match status" value="2"/>
</dbReference>
<dbReference type="EMBL" id="CP060634">
    <property type="protein sequence ID" value="QNM05091.1"/>
    <property type="molecule type" value="Genomic_DNA"/>
</dbReference>
<name>A0A7G9G2Q9_9FIRM</name>
<keyword evidence="2" id="KW-0472">Membrane</keyword>
<organism evidence="4 5">
    <name type="scientific">Qiania dongpingensis</name>
    <dbReference type="NCBI Taxonomy" id="2763669"/>
    <lineage>
        <taxon>Bacteria</taxon>
        <taxon>Bacillati</taxon>
        <taxon>Bacillota</taxon>
        <taxon>Clostridia</taxon>
        <taxon>Lachnospirales</taxon>
        <taxon>Lachnospiraceae</taxon>
        <taxon>Qiania</taxon>
    </lineage>
</organism>
<keyword evidence="5" id="KW-1185">Reference proteome</keyword>
<protein>
    <recommendedName>
        <fullName evidence="3">SH3b domain-containing protein</fullName>
    </recommendedName>
</protein>
<keyword evidence="2" id="KW-1133">Transmembrane helix</keyword>
<evidence type="ECO:0000313" key="5">
    <source>
        <dbReference type="Proteomes" id="UP000515823"/>
    </source>
</evidence>
<gene>
    <name evidence="4" type="ORF">H9Q78_11645</name>
</gene>
<dbReference type="RefSeq" id="WP_249301898.1">
    <property type="nucleotide sequence ID" value="NZ_CP060634.1"/>
</dbReference>
<dbReference type="InterPro" id="IPR003646">
    <property type="entry name" value="SH3-like_bac-type"/>
</dbReference>
<evidence type="ECO:0000259" key="3">
    <source>
        <dbReference type="SMART" id="SM00287"/>
    </source>
</evidence>
<dbReference type="KEGG" id="qdo:H9Q78_11645"/>
<evidence type="ECO:0000313" key="4">
    <source>
        <dbReference type="EMBL" id="QNM05091.1"/>
    </source>
</evidence>
<feature type="domain" description="SH3b" evidence="3">
    <location>
        <begin position="126"/>
        <end position="188"/>
    </location>
</feature>
<reference evidence="4 5" key="1">
    <citation type="submission" date="2020-08" db="EMBL/GenBank/DDBJ databases">
        <authorList>
            <person name="Liu C."/>
            <person name="Sun Q."/>
        </authorList>
    </citation>
    <scope>NUCLEOTIDE SEQUENCE [LARGE SCALE GENOMIC DNA]</scope>
    <source>
        <strain evidence="4 5">NSJ-38</strain>
    </source>
</reference>
<feature type="domain" description="SH3b" evidence="3">
    <location>
        <begin position="198"/>
        <end position="260"/>
    </location>
</feature>
<feature type="region of interest" description="Disordered" evidence="1">
    <location>
        <begin position="42"/>
        <end position="104"/>
    </location>
</feature>
<proteinExistence type="predicted"/>
<sequence>MRGFRQWMSDHSEITGILVFLLIVIVVGGAAYGISYAVDGGHGKKAKTTTEAGSGATTESASESTSGQASSADQTSASETQPTETAATAATTAAGGSETTAAGAAAPSLGDTINEYGVYFQLVDENVTAKIETNLRRVPSTNSDEDIIATIYNGDWIKRTGIGHNGWSRVEYNGQVLYAVTSYLSTDGSSSSEPTYQAAGDTVTAKVEVYLRSSPDSASDDNVVATLTKGTTVARTGIGSNGWSKLDYNGTEVYAVTSLLEIVQ</sequence>
<feature type="transmembrane region" description="Helical" evidence="2">
    <location>
        <begin position="14"/>
        <end position="38"/>
    </location>
</feature>
<evidence type="ECO:0000256" key="1">
    <source>
        <dbReference type="SAM" id="MobiDB-lite"/>
    </source>
</evidence>
<dbReference type="Proteomes" id="UP000515823">
    <property type="component" value="Chromosome"/>
</dbReference>
<accession>A0A7G9G2Q9</accession>
<dbReference type="AlphaFoldDB" id="A0A7G9G2Q9"/>